<dbReference type="RefSeq" id="WP_192526588.1">
    <property type="nucleotide sequence ID" value="NZ_RRZC01000002.1"/>
</dbReference>
<dbReference type="SUPFAM" id="SSF48498">
    <property type="entry name" value="Tetracyclin repressor-like, C-terminal domain"/>
    <property type="match status" value="1"/>
</dbReference>
<keyword evidence="3" id="KW-0804">Transcription</keyword>
<dbReference type="InterPro" id="IPR001647">
    <property type="entry name" value="HTH_TetR"/>
</dbReference>
<evidence type="ECO:0000313" key="6">
    <source>
        <dbReference type="EMBL" id="MBE0402470.1"/>
    </source>
</evidence>
<feature type="domain" description="HTH tetR-type" evidence="5">
    <location>
        <begin position="9"/>
        <end position="71"/>
    </location>
</feature>
<proteinExistence type="predicted"/>
<evidence type="ECO:0000256" key="1">
    <source>
        <dbReference type="ARBA" id="ARBA00023015"/>
    </source>
</evidence>
<keyword evidence="7" id="KW-1185">Reference proteome</keyword>
<dbReference type="Pfam" id="PF00440">
    <property type="entry name" value="TetR_N"/>
    <property type="match status" value="1"/>
</dbReference>
<evidence type="ECO:0000256" key="2">
    <source>
        <dbReference type="ARBA" id="ARBA00023125"/>
    </source>
</evidence>
<evidence type="ECO:0000256" key="4">
    <source>
        <dbReference type="PROSITE-ProRule" id="PRU00335"/>
    </source>
</evidence>
<dbReference type="PANTHER" id="PTHR47506">
    <property type="entry name" value="TRANSCRIPTIONAL REGULATORY PROTEIN"/>
    <property type="match status" value="1"/>
</dbReference>
<evidence type="ECO:0000256" key="3">
    <source>
        <dbReference type="ARBA" id="ARBA00023163"/>
    </source>
</evidence>
<dbReference type="InterPro" id="IPR009057">
    <property type="entry name" value="Homeodomain-like_sf"/>
</dbReference>
<name>A0ABR9FBA5_9GAMM</name>
<sequence>MAQMGRPRVFDRQQAIKQAMHLFWEQGYETTSLSQLKAQIGGGISAPSFYAAFGSKEALFEEAVQCYLDSYARVTDGLWDDAIPPREAVELTLRRSVKMQCESGHPKGCMVALGTMSASKPEHTHVTKPLAVSRARTHAGFVRCVERGIAAGELSEGTDARALGTAFSSFLLGVSLSARDGIKISAFNASITELMKLWDTARH</sequence>
<comment type="caution">
    <text evidence="6">The sequence shown here is derived from an EMBL/GenBank/DDBJ whole genome shotgun (WGS) entry which is preliminary data.</text>
</comment>
<dbReference type="Proteomes" id="UP000754821">
    <property type="component" value="Unassembled WGS sequence"/>
</dbReference>
<keyword evidence="2 4" id="KW-0238">DNA-binding</keyword>
<evidence type="ECO:0000313" key="7">
    <source>
        <dbReference type="Proteomes" id="UP000754821"/>
    </source>
</evidence>
<accession>A0ABR9FBA5</accession>
<reference evidence="6 7" key="1">
    <citation type="submission" date="2020-07" db="EMBL/GenBank/DDBJ databases">
        <title>Halophilic bacteria isolated from french cheeses.</title>
        <authorList>
            <person name="Kothe C.I."/>
            <person name="Farah-Kraiem B."/>
            <person name="Renault P."/>
            <person name="Dridi B."/>
        </authorList>
    </citation>
    <scope>NUCLEOTIDE SEQUENCE [LARGE SCALE GENOMIC DNA]</scope>
    <source>
        <strain evidence="6 7">FME16</strain>
    </source>
</reference>
<dbReference type="InterPro" id="IPR036271">
    <property type="entry name" value="Tet_transcr_reg_TetR-rel_C_sf"/>
</dbReference>
<dbReference type="PROSITE" id="PS50977">
    <property type="entry name" value="HTH_TETR_2"/>
    <property type="match status" value="1"/>
</dbReference>
<dbReference type="PANTHER" id="PTHR47506:SF1">
    <property type="entry name" value="HTH-TYPE TRANSCRIPTIONAL REGULATOR YJDC"/>
    <property type="match status" value="1"/>
</dbReference>
<keyword evidence="1" id="KW-0805">Transcription regulation</keyword>
<dbReference type="Gene3D" id="1.10.10.60">
    <property type="entry name" value="Homeodomain-like"/>
    <property type="match status" value="1"/>
</dbReference>
<dbReference type="EMBL" id="RRZC01000002">
    <property type="protein sequence ID" value="MBE0402470.1"/>
    <property type="molecule type" value="Genomic_DNA"/>
</dbReference>
<evidence type="ECO:0000259" key="5">
    <source>
        <dbReference type="PROSITE" id="PS50977"/>
    </source>
</evidence>
<feature type="DNA-binding region" description="H-T-H motif" evidence="4">
    <location>
        <begin position="34"/>
        <end position="53"/>
    </location>
</feature>
<protein>
    <submittedName>
        <fullName evidence="6">TetR/AcrR family transcriptional regulator</fullName>
    </submittedName>
</protein>
<organism evidence="6 7">
    <name type="scientific">Halomonas citrativorans</name>
    <dbReference type="NCBI Taxonomy" id="2742612"/>
    <lineage>
        <taxon>Bacteria</taxon>
        <taxon>Pseudomonadati</taxon>
        <taxon>Pseudomonadota</taxon>
        <taxon>Gammaproteobacteria</taxon>
        <taxon>Oceanospirillales</taxon>
        <taxon>Halomonadaceae</taxon>
        <taxon>Halomonas</taxon>
    </lineage>
</organism>
<gene>
    <name evidence="6" type="ORF">EI163_02675</name>
</gene>
<dbReference type="SUPFAM" id="SSF46689">
    <property type="entry name" value="Homeodomain-like"/>
    <property type="match status" value="1"/>
</dbReference>
<dbReference type="Gene3D" id="1.10.357.10">
    <property type="entry name" value="Tetracycline Repressor, domain 2"/>
    <property type="match status" value="1"/>
</dbReference>